<feature type="compositionally biased region" description="Low complexity" evidence="1">
    <location>
        <begin position="186"/>
        <end position="199"/>
    </location>
</feature>
<dbReference type="InterPro" id="IPR003615">
    <property type="entry name" value="HNH_nuc"/>
</dbReference>
<dbReference type="EMBL" id="CVQH01026428">
    <property type="protein sequence ID" value="CRK40596.1"/>
    <property type="molecule type" value="Genomic_DNA"/>
</dbReference>
<evidence type="ECO:0000313" key="3">
    <source>
        <dbReference type="EMBL" id="CRK40596.1"/>
    </source>
</evidence>
<sequence>MSSAAVTPSMRAVGWNVHFTIGHEDDPGAFAGIYQVPGSDLVTFRQVCDELRLCFKLPNDPRNDSHEDNLDPWSNVAFALVDQTGFPRSSMPLQSFVTQHDLDRSVPSLSLLRPKEQNVLRYHLVYHKSCNLPSSSSLETHLQARCAQQLPDPIRHRDSRYLPPNKTPSDPRLTVMPLRRFLKARSQSPSKRSTSGSSSPRKDDLADADDEFNDMLAPASMNIDFEAAKKVTSEFRSSCLNRGTSCAVSGKGEAWCPGQSIGPGVQACHIVPQQHYHLYPRQYADGNTFGEDVSYRLQQAWQRTWSSRNGILMMKHLHEFFDARLFSIHPDTLHVRVFVPYDALIEFNGRTASVPASIDRKALRHHYEMCCIENMAAERPILHVASPSTSRLGTSGTGTPLSARTELPATPDSRSAPSETIGGKTGDPSKRPRSTYSDRSLPKDAFEWGAFADEAEAAERGRKRRRPEDCLVDEACSQSDWIVPEGRHIEAMPIDGDNL</sequence>
<dbReference type="Pfam" id="PF13391">
    <property type="entry name" value="HNH_2"/>
    <property type="match status" value="1"/>
</dbReference>
<keyword evidence="4" id="KW-1185">Reference proteome</keyword>
<feature type="region of interest" description="Disordered" evidence="1">
    <location>
        <begin position="386"/>
        <end position="440"/>
    </location>
</feature>
<feature type="region of interest" description="Disordered" evidence="1">
    <location>
        <begin position="150"/>
        <end position="207"/>
    </location>
</feature>
<evidence type="ECO:0000256" key="1">
    <source>
        <dbReference type="SAM" id="MobiDB-lite"/>
    </source>
</evidence>
<evidence type="ECO:0000313" key="4">
    <source>
        <dbReference type="Proteomes" id="UP000044602"/>
    </source>
</evidence>
<reference evidence="3 4" key="1">
    <citation type="submission" date="2015-05" db="EMBL/GenBank/DDBJ databases">
        <authorList>
            <person name="Wang D.B."/>
            <person name="Wang M."/>
        </authorList>
    </citation>
    <scope>NUCLEOTIDE SEQUENCE [LARGE SCALE GENOMIC DNA]</scope>
    <source>
        <strain evidence="3">VL1</strain>
    </source>
</reference>
<organism evidence="3 4">
    <name type="scientific">Verticillium longisporum</name>
    <name type="common">Verticillium dahliae var. longisporum</name>
    <dbReference type="NCBI Taxonomy" id="100787"/>
    <lineage>
        <taxon>Eukaryota</taxon>
        <taxon>Fungi</taxon>
        <taxon>Dikarya</taxon>
        <taxon>Ascomycota</taxon>
        <taxon>Pezizomycotina</taxon>
        <taxon>Sordariomycetes</taxon>
        <taxon>Hypocreomycetidae</taxon>
        <taxon>Glomerellales</taxon>
        <taxon>Plectosphaerellaceae</taxon>
        <taxon>Verticillium</taxon>
    </lineage>
</organism>
<proteinExistence type="predicted"/>
<feature type="compositionally biased region" description="Low complexity" evidence="1">
    <location>
        <begin position="386"/>
        <end position="402"/>
    </location>
</feature>
<evidence type="ECO:0000259" key="2">
    <source>
        <dbReference type="Pfam" id="PF13391"/>
    </source>
</evidence>
<dbReference type="Proteomes" id="UP000044602">
    <property type="component" value="Unassembled WGS sequence"/>
</dbReference>
<protein>
    <recommendedName>
        <fullName evidence="2">HNH nuclease domain-containing protein</fullName>
    </recommendedName>
</protein>
<accession>A0A0G4N1T8</accession>
<gene>
    <name evidence="3" type="ORF">BN1708_016814</name>
</gene>
<name>A0A0G4N1T8_VERLO</name>
<feature type="domain" description="HNH nuclease" evidence="2">
    <location>
        <begin position="246"/>
        <end position="329"/>
    </location>
</feature>
<dbReference type="AlphaFoldDB" id="A0A0G4N1T8"/>